<sequence>MTLALGDFRAILGRSVHPSVAREIEQNADCSKDPDNTPPTRVMTTLGKAIRNQYLPLLQALNSIGTLISILKEHINAAVDMGMRHTGVNPKGDGTGMGQLFKKPY</sequence>
<gene>
    <name evidence="1" type="ORF">CHARACLAT_033415</name>
</gene>
<dbReference type="Proteomes" id="UP001352852">
    <property type="component" value="Unassembled WGS sequence"/>
</dbReference>
<name>A0ABU7DCS2_9TELE</name>
<evidence type="ECO:0000313" key="1">
    <source>
        <dbReference type="EMBL" id="MED6272726.1"/>
    </source>
</evidence>
<organism evidence="1 2">
    <name type="scientific">Characodon lateralis</name>
    <dbReference type="NCBI Taxonomy" id="208331"/>
    <lineage>
        <taxon>Eukaryota</taxon>
        <taxon>Metazoa</taxon>
        <taxon>Chordata</taxon>
        <taxon>Craniata</taxon>
        <taxon>Vertebrata</taxon>
        <taxon>Euteleostomi</taxon>
        <taxon>Actinopterygii</taxon>
        <taxon>Neopterygii</taxon>
        <taxon>Teleostei</taxon>
        <taxon>Neoteleostei</taxon>
        <taxon>Acanthomorphata</taxon>
        <taxon>Ovalentaria</taxon>
        <taxon>Atherinomorphae</taxon>
        <taxon>Cyprinodontiformes</taxon>
        <taxon>Goodeidae</taxon>
        <taxon>Characodon</taxon>
    </lineage>
</organism>
<proteinExistence type="predicted"/>
<keyword evidence="2" id="KW-1185">Reference proteome</keyword>
<evidence type="ECO:0000313" key="2">
    <source>
        <dbReference type="Proteomes" id="UP001352852"/>
    </source>
</evidence>
<reference evidence="1 2" key="1">
    <citation type="submission" date="2021-06" db="EMBL/GenBank/DDBJ databases">
        <authorList>
            <person name="Palmer J.M."/>
        </authorList>
    </citation>
    <scope>NUCLEOTIDE SEQUENCE [LARGE SCALE GENOMIC DNA]</scope>
    <source>
        <strain evidence="1 2">CL_MEX2019</strain>
        <tissue evidence="1">Muscle</tissue>
    </source>
</reference>
<protein>
    <submittedName>
        <fullName evidence="1">Uncharacterized protein</fullName>
    </submittedName>
</protein>
<accession>A0ABU7DCS2</accession>
<comment type="caution">
    <text evidence="1">The sequence shown here is derived from an EMBL/GenBank/DDBJ whole genome shotgun (WGS) entry which is preliminary data.</text>
</comment>
<dbReference type="EMBL" id="JAHUTJ010023533">
    <property type="protein sequence ID" value="MED6272726.1"/>
    <property type="molecule type" value="Genomic_DNA"/>
</dbReference>